<accession>A0A6J6BP26</accession>
<dbReference type="InterPro" id="IPR028082">
    <property type="entry name" value="Peripla_BP_I"/>
</dbReference>
<sequence>MTRPLGPTVAALTLVVLAAACTDDAASAPTTSDVAVTVVDDRSTPDGQLRIGVVLPLTGTGSQLGTSMLDAIERAESEIAGLGVNEREVDVVVIDEATLGGAIPPVDLLFPTEVDAVIGPASSLLAERLVPALVDQEVLTCSPTASTMALDEFPDTRPLFIRTVPSDSMQARALARQLDSTGTAIVLAYVGDAYGERYAEAVGRELATRGAPAPTLVRFDPAEPDYSGVAARIVATGAPTIGIVGDPEAGPRLVQSLAEVLDPDVQTSIWMNDSMRVPSTGNTYRRLPDEVLAIMRGVSPRSSVDASTTSSNPDGWRLFAANAYDCFNVIALAAEQAPSIDGRSMAELVVPTTSGGTPCSTYRSCIEQLRAGRGIDYDGPTGELQIERDGDPGVGLFDTYRFEDGLDVTDRTTAVRVLR</sequence>
<evidence type="ECO:0000259" key="2">
    <source>
        <dbReference type="Pfam" id="PF13458"/>
    </source>
</evidence>
<dbReference type="InterPro" id="IPR028081">
    <property type="entry name" value="Leu-bd"/>
</dbReference>
<dbReference type="PROSITE" id="PS51257">
    <property type="entry name" value="PROKAR_LIPOPROTEIN"/>
    <property type="match status" value="1"/>
</dbReference>
<dbReference type="Pfam" id="PF13458">
    <property type="entry name" value="Peripla_BP_6"/>
    <property type="match status" value="1"/>
</dbReference>
<name>A0A6J6BP26_9ZZZZ</name>
<feature type="domain" description="Leucine-binding protein" evidence="2">
    <location>
        <begin position="49"/>
        <end position="384"/>
    </location>
</feature>
<dbReference type="PANTHER" id="PTHR30483:SF6">
    <property type="entry name" value="PERIPLASMIC BINDING PROTEIN OF ABC TRANSPORTER FOR NATURAL AMINO ACIDS"/>
    <property type="match status" value="1"/>
</dbReference>
<keyword evidence="1" id="KW-0732">Signal</keyword>
<gene>
    <name evidence="3" type="ORF">UFOPK1493_00303</name>
</gene>
<dbReference type="InterPro" id="IPR051010">
    <property type="entry name" value="BCAA_transport"/>
</dbReference>
<proteinExistence type="predicted"/>
<protein>
    <submittedName>
        <fullName evidence="3">Unannotated protein</fullName>
    </submittedName>
</protein>
<evidence type="ECO:0000256" key="1">
    <source>
        <dbReference type="ARBA" id="ARBA00022729"/>
    </source>
</evidence>
<reference evidence="3" key="1">
    <citation type="submission" date="2020-05" db="EMBL/GenBank/DDBJ databases">
        <authorList>
            <person name="Chiriac C."/>
            <person name="Salcher M."/>
            <person name="Ghai R."/>
            <person name="Kavagutti S V."/>
        </authorList>
    </citation>
    <scope>NUCLEOTIDE SEQUENCE</scope>
</reference>
<dbReference type="SUPFAM" id="SSF53822">
    <property type="entry name" value="Periplasmic binding protein-like I"/>
    <property type="match status" value="1"/>
</dbReference>
<dbReference type="AlphaFoldDB" id="A0A6J6BP26"/>
<dbReference type="Gene3D" id="3.40.50.2300">
    <property type="match status" value="2"/>
</dbReference>
<evidence type="ECO:0000313" key="3">
    <source>
        <dbReference type="EMBL" id="CAB4540900.1"/>
    </source>
</evidence>
<dbReference type="EMBL" id="CAEZSR010000006">
    <property type="protein sequence ID" value="CAB4540900.1"/>
    <property type="molecule type" value="Genomic_DNA"/>
</dbReference>
<dbReference type="PANTHER" id="PTHR30483">
    <property type="entry name" value="LEUCINE-SPECIFIC-BINDING PROTEIN"/>
    <property type="match status" value="1"/>
</dbReference>
<organism evidence="3">
    <name type="scientific">freshwater metagenome</name>
    <dbReference type="NCBI Taxonomy" id="449393"/>
    <lineage>
        <taxon>unclassified sequences</taxon>
        <taxon>metagenomes</taxon>
        <taxon>ecological metagenomes</taxon>
    </lineage>
</organism>